<dbReference type="AlphaFoldDB" id="A0A4Y2FKS8"/>
<sequence>MAACLWKAARNFYCKFPYVECSRAPSVKTCWDLWKEALAGDVAAIRQFIGAIVFVSLEFVKDLFGSVICSVGVCKPETPPPPKEEDLFSWILNNFVEYGTAALLSIAALVQNTLKTIVFRPVIWLCESSFFQALFLVIILSLAILKVFKVIKRRRSSNRTEIIEPFPRDMNLGINPDRVTQNTNELQAAQ</sequence>
<reference evidence="2 3" key="1">
    <citation type="journal article" date="2019" name="Sci. Rep.">
        <title>Orb-weaving spider Araneus ventricosus genome elucidates the spidroin gene catalogue.</title>
        <authorList>
            <person name="Kono N."/>
            <person name="Nakamura H."/>
            <person name="Ohtoshi R."/>
            <person name="Moran D.A.P."/>
            <person name="Shinohara A."/>
            <person name="Yoshida Y."/>
            <person name="Fujiwara M."/>
            <person name="Mori M."/>
            <person name="Tomita M."/>
            <person name="Arakawa K."/>
        </authorList>
    </citation>
    <scope>NUCLEOTIDE SEQUENCE [LARGE SCALE GENOMIC DNA]</scope>
</reference>
<keyword evidence="1" id="KW-0812">Transmembrane</keyword>
<dbReference type="EMBL" id="BGPR01000969">
    <property type="protein sequence ID" value="GBM41627.1"/>
    <property type="molecule type" value="Genomic_DNA"/>
</dbReference>
<dbReference type="Proteomes" id="UP000499080">
    <property type="component" value="Unassembled WGS sequence"/>
</dbReference>
<proteinExistence type="predicted"/>
<name>A0A4Y2FKS8_ARAVE</name>
<keyword evidence="1" id="KW-1133">Transmembrane helix</keyword>
<evidence type="ECO:0000256" key="1">
    <source>
        <dbReference type="SAM" id="Phobius"/>
    </source>
</evidence>
<gene>
    <name evidence="2" type="ORF">AVEN_198379_1</name>
</gene>
<keyword evidence="1" id="KW-0472">Membrane</keyword>
<organism evidence="2 3">
    <name type="scientific">Araneus ventricosus</name>
    <name type="common">Orbweaver spider</name>
    <name type="synonym">Epeira ventricosa</name>
    <dbReference type="NCBI Taxonomy" id="182803"/>
    <lineage>
        <taxon>Eukaryota</taxon>
        <taxon>Metazoa</taxon>
        <taxon>Ecdysozoa</taxon>
        <taxon>Arthropoda</taxon>
        <taxon>Chelicerata</taxon>
        <taxon>Arachnida</taxon>
        <taxon>Araneae</taxon>
        <taxon>Araneomorphae</taxon>
        <taxon>Entelegynae</taxon>
        <taxon>Araneoidea</taxon>
        <taxon>Araneidae</taxon>
        <taxon>Araneus</taxon>
    </lineage>
</organism>
<keyword evidence="3" id="KW-1185">Reference proteome</keyword>
<accession>A0A4Y2FKS8</accession>
<feature type="transmembrane region" description="Helical" evidence="1">
    <location>
        <begin position="130"/>
        <end position="148"/>
    </location>
</feature>
<feature type="transmembrane region" description="Helical" evidence="1">
    <location>
        <begin position="87"/>
        <end position="110"/>
    </location>
</feature>
<protein>
    <submittedName>
        <fullName evidence="2">Uncharacterized protein</fullName>
    </submittedName>
</protein>
<evidence type="ECO:0000313" key="2">
    <source>
        <dbReference type="EMBL" id="GBM41627.1"/>
    </source>
</evidence>
<comment type="caution">
    <text evidence="2">The sequence shown here is derived from an EMBL/GenBank/DDBJ whole genome shotgun (WGS) entry which is preliminary data.</text>
</comment>
<evidence type="ECO:0000313" key="3">
    <source>
        <dbReference type="Proteomes" id="UP000499080"/>
    </source>
</evidence>